<dbReference type="GO" id="GO:0000160">
    <property type="term" value="P:phosphorelay signal transduction system"/>
    <property type="evidence" value="ECO:0007669"/>
    <property type="project" value="InterPro"/>
</dbReference>
<dbReference type="InterPro" id="IPR001789">
    <property type="entry name" value="Sig_transdc_resp-reg_receiver"/>
</dbReference>
<dbReference type="PROSITE" id="PS50110">
    <property type="entry name" value="RESPONSE_REGULATORY"/>
    <property type="match status" value="1"/>
</dbReference>
<dbReference type="AlphaFoldDB" id="A0A1H3XI62"/>
<dbReference type="Gene3D" id="3.40.50.2300">
    <property type="match status" value="1"/>
</dbReference>
<dbReference type="InterPro" id="IPR052893">
    <property type="entry name" value="TCS_response_regulator"/>
</dbReference>
<gene>
    <name evidence="3" type="ORF">SAMN05443667_101508</name>
</gene>
<dbReference type="OrthoDB" id="673128at2"/>
<protein>
    <submittedName>
        <fullName evidence="3">CheY chemotaxis protein or a CheY-like REC (Receiver) domain</fullName>
    </submittedName>
</protein>
<accession>A0A1H3XI62</accession>
<dbReference type="EMBL" id="FNRD01000001">
    <property type="protein sequence ID" value="SDZ98302.1"/>
    <property type="molecule type" value="Genomic_DNA"/>
</dbReference>
<dbReference type="Proteomes" id="UP000198951">
    <property type="component" value="Unassembled WGS sequence"/>
</dbReference>
<evidence type="ECO:0000259" key="2">
    <source>
        <dbReference type="PROSITE" id="PS50110"/>
    </source>
</evidence>
<proteinExistence type="predicted"/>
<organism evidence="3 4">
    <name type="scientific">Flavobacterium gillisiae</name>
    <dbReference type="NCBI Taxonomy" id="150146"/>
    <lineage>
        <taxon>Bacteria</taxon>
        <taxon>Pseudomonadati</taxon>
        <taxon>Bacteroidota</taxon>
        <taxon>Flavobacteriia</taxon>
        <taxon>Flavobacteriales</taxon>
        <taxon>Flavobacteriaceae</taxon>
        <taxon>Flavobacterium</taxon>
    </lineage>
</organism>
<dbReference type="STRING" id="150146.SAMN05443667_101508"/>
<dbReference type="SUPFAM" id="SSF52172">
    <property type="entry name" value="CheY-like"/>
    <property type="match status" value="1"/>
</dbReference>
<dbReference type="PANTHER" id="PTHR44520:SF2">
    <property type="entry name" value="RESPONSE REGULATOR RCP1"/>
    <property type="match status" value="1"/>
</dbReference>
<dbReference type="RefSeq" id="WP_091084218.1">
    <property type="nucleotide sequence ID" value="NZ_FNRD01000001.1"/>
</dbReference>
<keyword evidence="4" id="KW-1185">Reference proteome</keyword>
<evidence type="ECO:0000313" key="4">
    <source>
        <dbReference type="Proteomes" id="UP000198951"/>
    </source>
</evidence>
<feature type="modified residue" description="4-aspartylphosphate" evidence="1">
    <location>
        <position position="40"/>
    </location>
</feature>
<reference evidence="4" key="1">
    <citation type="submission" date="2016-10" db="EMBL/GenBank/DDBJ databases">
        <authorList>
            <person name="Varghese N."/>
            <person name="Submissions S."/>
        </authorList>
    </citation>
    <scope>NUCLEOTIDE SEQUENCE [LARGE SCALE GENOMIC DNA]</scope>
    <source>
        <strain evidence="4">DSM 22376</strain>
    </source>
</reference>
<keyword evidence="1" id="KW-0597">Phosphoprotein</keyword>
<dbReference type="PANTHER" id="PTHR44520">
    <property type="entry name" value="RESPONSE REGULATOR RCP1-RELATED"/>
    <property type="match status" value="1"/>
</dbReference>
<feature type="domain" description="Response regulatory" evidence="2">
    <location>
        <begin position="1"/>
        <end position="110"/>
    </location>
</feature>
<evidence type="ECO:0000313" key="3">
    <source>
        <dbReference type="EMBL" id="SDZ98302.1"/>
    </source>
</evidence>
<sequence length="114" mass="12922">MKEKIETVLNGQKALEFLTSTGQFVTNVNSPIRPLLILLDINMPVMDGWEFIEEYQKADVSEKDKIIIVMHTTSTNPADQLRAESISEISSFTKKPLTQALIDTITRNHFSELL</sequence>
<dbReference type="InterPro" id="IPR011006">
    <property type="entry name" value="CheY-like_superfamily"/>
</dbReference>
<name>A0A1H3XI62_9FLAO</name>
<evidence type="ECO:0000256" key="1">
    <source>
        <dbReference type="PROSITE-ProRule" id="PRU00169"/>
    </source>
</evidence>